<dbReference type="InterPro" id="IPR038511">
    <property type="entry name" value="TAP42/TAP46-like_sf"/>
</dbReference>
<sequence>MASAESEENLSDLFDSGFKLFTSIQNTQSATNSLEVQLDVKKCISTFETATKLVSLADMFSRNEEFSEVPTENIKYFLLPALLGTLASKICDRENRMHYLKVSEVYFYDFLERVKSYGVINFEIPKKSQEDDDNGEDSKKEGEKKKTSNLEKIEDMVSIRKLKLMRYKEQKDLKEKLEVYQKSMDNPNLDDETKRNYFTTLINLYALEAVDEINSLKEEKAILEQMKMIKPEDKKKDNKDNLNYKPPKLQPIIITKNQLQKQVMGAGYPSLPVMTVEEFYEKKIADGEWAAPGTNVGGKSLQDMAESQGQEDPEVLEKEQLAEKDDQEYLDKIRAMDEYKDTHKRGWGNRYNRS</sequence>
<dbReference type="FunFam" id="1.25.40.540:FF:000003">
    <property type="entry name" value="Immunoglobulin (CD79A)-binding protein 1"/>
    <property type="match status" value="1"/>
</dbReference>
<evidence type="ECO:0008006" key="5">
    <source>
        <dbReference type="Google" id="ProtNLM"/>
    </source>
</evidence>
<proteinExistence type="inferred from homology"/>
<protein>
    <recommendedName>
        <fullName evidence="5">Immunoglobulin-binding protein 1</fullName>
    </recommendedName>
</protein>
<dbReference type="GO" id="GO:0009966">
    <property type="term" value="P:regulation of signal transduction"/>
    <property type="evidence" value="ECO:0007669"/>
    <property type="project" value="InterPro"/>
</dbReference>
<evidence type="ECO:0000313" key="4">
    <source>
        <dbReference type="Proteomes" id="UP000826195"/>
    </source>
</evidence>
<dbReference type="InterPro" id="IPR007304">
    <property type="entry name" value="TAP46-like"/>
</dbReference>
<dbReference type="PANTHER" id="PTHR10933:SF9">
    <property type="entry name" value="IMMUNOGLOBULIN-BINDING PROTEIN 1"/>
    <property type="match status" value="1"/>
</dbReference>
<dbReference type="EMBL" id="JAHXZJ010002237">
    <property type="protein sequence ID" value="KAH0547356.1"/>
    <property type="molecule type" value="Genomic_DNA"/>
</dbReference>
<feature type="region of interest" description="Disordered" evidence="2">
    <location>
        <begin position="291"/>
        <end position="329"/>
    </location>
</feature>
<dbReference type="Gene3D" id="1.25.40.540">
    <property type="entry name" value="TAP42-like family"/>
    <property type="match status" value="1"/>
</dbReference>
<dbReference type="GO" id="GO:0051721">
    <property type="term" value="F:protein phosphatase 2A binding"/>
    <property type="evidence" value="ECO:0007669"/>
    <property type="project" value="TreeGrafter"/>
</dbReference>
<dbReference type="GO" id="GO:0035303">
    <property type="term" value="P:regulation of dephosphorylation"/>
    <property type="evidence" value="ECO:0007669"/>
    <property type="project" value="TreeGrafter"/>
</dbReference>
<dbReference type="AlphaFoldDB" id="A0AAV7IB99"/>
<reference evidence="3 4" key="1">
    <citation type="journal article" date="2021" name="J. Hered.">
        <title>A chromosome-level genome assembly of the parasitoid wasp, Cotesia glomerata (Hymenoptera: Braconidae).</title>
        <authorList>
            <person name="Pinto B.J."/>
            <person name="Weis J.J."/>
            <person name="Gamble T."/>
            <person name="Ode P.J."/>
            <person name="Paul R."/>
            <person name="Zaspel J.M."/>
        </authorList>
    </citation>
    <scope>NUCLEOTIDE SEQUENCE [LARGE SCALE GENOMIC DNA]</scope>
    <source>
        <strain evidence="3">CgM1</strain>
    </source>
</reference>
<organism evidence="3 4">
    <name type="scientific">Cotesia glomerata</name>
    <name type="common">Lepidopteran parasitic wasp</name>
    <name type="synonym">Apanteles glomeratus</name>
    <dbReference type="NCBI Taxonomy" id="32391"/>
    <lineage>
        <taxon>Eukaryota</taxon>
        <taxon>Metazoa</taxon>
        <taxon>Ecdysozoa</taxon>
        <taxon>Arthropoda</taxon>
        <taxon>Hexapoda</taxon>
        <taxon>Insecta</taxon>
        <taxon>Pterygota</taxon>
        <taxon>Neoptera</taxon>
        <taxon>Endopterygota</taxon>
        <taxon>Hymenoptera</taxon>
        <taxon>Apocrita</taxon>
        <taxon>Ichneumonoidea</taxon>
        <taxon>Braconidae</taxon>
        <taxon>Microgastrinae</taxon>
        <taxon>Cotesia</taxon>
    </lineage>
</organism>
<comment type="caution">
    <text evidence="3">The sequence shown here is derived from an EMBL/GenBank/DDBJ whole genome shotgun (WGS) entry which is preliminary data.</text>
</comment>
<dbReference type="Pfam" id="PF04177">
    <property type="entry name" value="TAP42"/>
    <property type="match status" value="1"/>
</dbReference>
<comment type="similarity">
    <text evidence="1">Belongs to the IGBP1/TAP42 family.</text>
</comment>
<gene>
    <name evidence="3" type="ORF">KQX54_018860</name>
</gene>
<feature type="region of interest" description="Disordered" evidence="2">
    <location>
        <begin position="128"/>
        <end position="147"/>
    </location>
</feature>
<evidence type="ECO:0000256" key="1">
    <source>
        <dbReference type="ARBA" id="ARBA00034730"/>
    </source>
</evidence>
<evidence type="ECO:0000313" key="3">
    <source>
        <dbReference type="EMBL" id="KAH0547356.1"/>
    </source>
</evidence>
<accession>A0AAV7IB99</accession>
<dbReference type="Proteomes" id="UP000826195">
    <property type="component" value="Unassembled WGS sequence"/>
</dbReference>
<feature type="compositionally biased region" description="Basic and acidic residues" evidence="2">
    <location>
        <begin position="315"/>
        <end position="329"/>
    </location>
</feature>
<feature type="compositionally biased region" description="Basic and acidic residues" evidence="2">
    <location>
        <begin position="136"/>
        <end position="147"/>
    </location>
</feature>
<dbReference type="GO" id="GO:0005829">
    <property type="term" value="C:cytosol"/>
    <property type="evidence" value="ECO:0007669"/>
    <property type="project" value="TreeGrafter"/>
</dbReference>
<name>A0AAV7IB99_COTGL</name>
<evidence type="ECO:0000256" key="2">
    <source>
        <dbReference type="SAM" id="MobiDB-lite"/>
    </source>
</evidence>
<dbReference type="PANTHER" id="PTHR10933">
    <property type="entry name" value="IMMUNOGLOBULIN-BINDING PROTEIN 1"/>
    <property type="match status" value="1"/>
</dbReference>
<keyword evidence="4" id="KW-1185">Reference proteome</keyword>